<comment type="caution">
    <text evidence="3">The sequence shown here is derived from an EMBL/GenBank/DDBJ whole genome shotgun (WGS) entry which is preliminary data.</text>
</comment>
<dbReference type="AlphaFoldDB" id="A0AAD3CXF2"/>
<keyword evidence="1" id="KW-0175">Coiled coil</keyword>
<feature type="coiled-coil region" evidence="1">
    <location>
        <begin position="937"/>
        <end position="964"/>
    </location>
</feature>
<feature type="region of interest" description="Disordered" evidence="2">
    <location>
        <begin position="187"/>
        <end position="226"/>
    </location>
</feature>
<feature type="coiled-coil region" evidence="1">
    <location>
        <begin position="882"/>
        <end position="909"/>
    </location>
</feature>
<feature type="compositionally biased region" description="Polar residues" evidence="2">
    <location>
        <begin position="136"/>
        <end position="150"/>
    </location>
</feature>
<evidence type="ECO:0000256" key="1">
    <source>
        <dbReference type="SAM" id="Coils"/>
    </source>
</evidence>
<evidence type="ECO:0000313" key="3">
    <source>
        <dbReference type="EMBL" id="GFH52720.1"/>
    </source>
</evidence>
<feature type="compositionally biased region" description="Polar residues" evidence="2">
    <location>
        <begin position="207"/>
        <end position="217"/>
    </location>
</feature>
<accession>A0AAD3CXF2</accession>
<keyword evidence="4" id="KW-1185">Reference proteome</keyword>
<dbReference type="EMBL" id="BLLK01000046">
    <property type="protein sequence ID" value="GFH52720.1"/>
    <property type="molecule type" value="Genomic_DNA"/>
</dbReference>
<dbReference type="Proteomes" id="UP001054902">
    <property type="component" value="Unassembled WGS sequence"/>
</dbReference>
<proteinExistence type="predicted"/>
<name>A0AAD3CXF2_9STRA</name>
<feature type="coiled-coil region" evidence="1">
    <location>
        <begin position="738"/>
        <end position="846"/>
    </location>
</feature>
<protein>
    <submittedName>
        <fullName evidence="3">Uncharacterized protein</fullName>
    </submittedName>
</protein>
<feature type="coiled-coil region" evidence="1">
    <location>
        <begin position="644"/>
        <end position="702"/>
    </location>
</feature>
<organism evidence="3 4">
    <name type="scientific">Chaetoceros tenuissimus</name>
    <dbReference type="NCBI Taxonomy" id="426638"/>
    <lineage>
        <taxon>Eukaryota</taxon>
        <taxon>Sar</taxon>
        <taxon>Stramenopiles</taxon>
        <taxon>Ochrophyta</taxon>
        <taxon>Bacillariophyta</taxon>
        <taxon>Coscinodiscophyceae</taxon>
        <taxon>Chaetocerotophycidae</taxon>
        <taxon>Chaetocerotales</taxon>
        <taxon>Chaetocerotaceae</taxon>
        <taxon>Chaetoceros</taxon>
    </lineage>
</organism>
<evidence type="ECO:0000256" key="2">
    <source>
        <dbReference type="SAM" id="MobiDB-lite"/>
    </source>
</evidence>
<feature type="region of interest" description="Disordered" evidence="2">
    <location>
        <begin position="129"/>
        <end position="150"/>
    </location>
</feature>
<sequence>MERNDNFVTADTRDGSRRPKICETTLASPPNIPKKRKYNFLDFETSVENLNHNDGEELLIQDNEIEAKYICDEDQVLSIPRLFGLKLDRGTNQTIETIDMSTTERVVVEERCHDDIKHIVVTPDRLISRSSDDTENCSNRQGQRDSVFTDLNLSMPAEMKNSKSYPSSLSKSAVSPIVFHGTNNLLERPDDLLSKPPPILTPRRNRTGMTEQSQPSIHSKDAGTDHDVFDQKKRVGTFCLEMMTPIKVLKLNRDKKWQRRWLTFSQEGAFLQHSLLTEEQKLFCPEALLWVKKKMTRTTQRKNGVRGGIKLTDIGGVRIESIDMKNSHSSKKGTCSNESVFLHIDWRSKNNTTTFLIEHEAGKKIQMGLIDVCSFLMGSVVKRKDEENSNMYVSSPQHMKQDNQNSSPSDVTELLHCLEEKEMDFSPLSSGLLVESHSYHQPCIHTRRASDTREINDLKPKKLIREFDKSGDRCQNILTITSDDVVGNLPTTLEALQANAHAKCEISSKPKERLRNSESMHIVSNMDPYYAESKLESQLSMAKLQIESRDVKIKNLQKKLYEAVLIEMNLKNRISSLRKIKVMQSLENDVPLGETQSDAEVSTDKIVDSKEDAYMDENFDVSTIPHRQRERQFKDEISRLDILLSNAYEHIDSLSEKVMALELETEGTEEQVLNPTDLNLQLKELKEENIELYKDIESYEIREAEVKEAISRLKIATDTVKSNLEEKKKIIFQLKESSSILEAELAETETKALLLEEKNVQLAKENSNLRFNISAMTKDKNITIQMYEDKINRLEEGRKEISNDLNSSIHIGIELDHAMERKRAEIANLMHQIEKEKEALVVANTKISELTSANESLISRNEIQNAVVTRLETEDGALRNEITTLQGQIENLLKEKESVEEELRILSTEIPTDILQKKIADATKNHEEDMILDGKYSDALELLRSELEDQKEMELKEAADEKKQLSIFYRNKIDTLKSDMEMIKIENTEAFMRIRSQASVIRTWKSILFFLLLVLACREYTLKTDFTRIDCINLNSTYPCRSSTLLDRVESSDNDSNNLRAIDMQGLVNGTSDMARLEENQKVNIYNADSERKCHDDSLVGHYQAIIRNNKSKMMMNTLMLNTKRTARTLFGTDKVHNILRDALLYPFP</sequence>
<evidence type="ECO:0000313" key="4">
    <source>
        <dbReference type="Proteomes" id="UP001054902"/>
    </source>
</evidence>
<reference evidence="3 4" key="1">
    <citation type="journal article" date="2021" name="Sci. Rep.">
        <title>The genome of the diatom Chaetoceros tenuissimus carries an ancient integrated fragment of an extant virus.</title>
        <authorList>
            <person name="Hongo Y."/>
            <person name="Kimura K."/>
            <person name="Takaki Y."/>
            <person name="Yoshida Y."/>
            <person name="Baba S."/>
            <person name="Kobayashi G."/>
            <person name="Nagasaki K."/>
            <person name="Hano T."/>
            <person name="Tomaru Y."/>
        </authorList>
    </citation>
    <scope>NUCLEOTIDE SEQUENCE [LARGE SCALE GENOMIC DNA]</scope>
    <source>
        <strain evidence="3 4">NIES-3715</strain>
    </source>
</reference>
<gene>
    <name evidence="3" type="ORF">CTEN210_09196</name>
</gene>